<comment type="caution">
    <text evidence="1">The sequence shown here is derived from an EMBL/GenBank/DDBJ whole genome shotgun (WGS) entry which is preliminary data.</text>
</comment>
<name>A0AAJ2JVT4_9BACL</name>
<gene>
    <name evidence="1" type="ORF">RQP50_16735</name>
</gene>
<evidence type="ECO:0000313" key="1">
    <source>
        <dbReference type="EMBL" id="MDT8977883.1"/>
    </source>
</evidence>
<proteinExistence type="predicted"/>
<keyword evidence="2" id="KW-1185">Reference proteome</keyword>
<reference evidence="2" key="1">
    <citation type="submission" date="2023-09" db="EMBL/GenBank/DDBJ databases">
        <title>Paenibacillus sp. chi10 Genome sequencing and assembly.</title>
        <authorList>
            <person name="Kim I."/>
        </authorList>
    </citation>
    <scope>NUCLEOTIDE SEQUENCE [LARGE SCALE GENOMIC DNA]</scope>
    <source>
        <strain evidence="2">chi10</strain>
    </source>
</reference>
<dbReference type="AlphaFoldDB" id="A0AAJ2JVT4"/>
<sequence>MLQCLVDYPEGQYIDFKLKDKRGHIVVNSQSEEIVLFSLVADLKDVPSSILTTGKNKLKELDPKMAQVKGAYLEAKILGPCRGRISLLLSRLMAKAAK</sequence>
<dbReference type="Proteomes" id="UP001250538">
    <property type="component" value="Unassembled WGS sequence"/>
</dbReference>
<accession>A0AAJ2JVT4</accession>
<dbReference type="RefSeq" id="WP_315746105.1">
    <property type="nucleotide sequence ID" value="NZ_JAVYAA010000003.1"/>
</dbReference>
<organism evidence="1 2">
    <name type="scientific">Paenibacillus suaedae</name>
    <dbReference type="NCBI Taxonomy" id="3077233"/>
    <lineage>
        <taxon>Bacteria</taxon>
        <taxon>Bacillati</taxon>
        <taxon>Bacillota</taxon>
        <taxon>Bacilli</taxon>
        <taxon>Bacillales</taxon>
        <taxon>Paenibacillaceae</taxon>
        <taxon>Paenibacillus</taxon>
    </lineage>
</organism>
<dbReference type="EMBL" id="JAVYAA010000003">
    <property type="protein sequence ID" value="MDT8977883.1"/>
    <property type="molecule type" value="Genomic_DNA"/>
</dbReference>
<evidence type="ECO:0000313" key="2">
    <source>
        <dbReference type="Proteomes" id="UP001250538"/>
    </source>
</evidence>
<protein>
    <submittedName>
        <fullName evidence="1">Uncharacterized protein</fullName>
    </submittedName>
</protein>